<comment type="caution">
    <text evidence="1">The sequence shown here is derived from an EMBL/GenBank/DDBJ whole genome shotgun (WGS) entry which is preliminary data.</text>
</comment>
<accession>A0ABP9EM39</accession>
<dbReference type="PANTHER" id="PTHR35145:SF1">
    <property type="entry name" value="CYTOPLASMIC PROTEIN"/>
    <property type="match status" value="1"/>
</dbReference>
<dbReference type="PANTHER" id="PTHR35145">
    <property type="entry name" value="CYTOPLASMIC PROTEIN-RELATED"/>
    <property type="match status" value="1"/>
</dbReference>
<dbReference type="Pfam" id="PF04237">
    <property type="entry name" value="YjbR"/>
    <property type="match status" value="1"/>
</dbReference>
<gene>
    <name evidence="1" type="ORF">GCM10023333_16260</name>
</gene>
<dbReference type="SUPFAM" id="SSF142906">
    <property type="entry name" value="YjbR-like"/>
    <property type="match status" value="1"/>
</dbReference>
<dbReference type="Gene3D" id="3.90.1150.30">
    <property type="match status" value="1"/>
</dbReference>
<evidence type="ECO:0000313" key="1">
    <source>
        <dbReference type="EMBL" id="GAA4882737.1"/>
    </source>
</evidence>
<keyword evidence="1" id="KW-0238">DNA-binding</keyword>
<dbReference type="GO" id="GO:0003677">
    <property type="term" value="F:DNA binding"/>
    <property type="evidence" value="ECO:0007669"/>
    <property type="project" value="UniProtKB-KW"/>
</dbReference>
<dbReference type="Proteomes" id="UP001499988">
    <property type="component" value="Unassembled WGS sequence"/>
</dbReference>
<dbReference type="EMBL" id="BAABJZ010000023">
    <property type="protein sequence ID" value="GAA4882737.1"/>
    <property type="molecule type" value="Genomic_DNA"/>
</dbReference>
<dbReference type="InterPro" id="IPR038056">
    <property type="entry name" value="YjbR-like_sf"/>
</dbReference>
<dbReference type="InterPro" id="IPR007351">
    <property type="entry name" value="YjbR"/>
</dbReference>
<name>A0ABP9EM39_9GAMM</name>
<protein>
    <submittedName>
        <fullName evidence="1">MmcQ/YjbR family DNA-binding protein</fullName>
    </submittedName>
</protein>
<keyword evidence="2" id="KW-1185">Reference proteome</keyword>
<dbReference type="InterPro" id="IPR058532">
    <property type="entry name" value="YjbR/MT2646/Rv2570-like"/>
</dbReference>
<proteinExistence type="predicted"/>
<dbReference type="RefSeq" id="WP_345334856.1">
    <property type="nucleotide sequence ID" value="NZ_BAABJZ010000023.1"/>
</dbReference>
<sequence>MEVHQTPELTQIQHTLAKQPRAILSHPFGPEAEVYKIMGKMYALLQIRPPYRLTLKCKPDEAEILIDQFAGIHPGYHMNKRHWITLELADDVPHDLIDTLIESSYQLVVEKLPKSDQARLELA</sequence>
<evidence type="ECO:0000313" key="2">
    <source>
        <dbReference type="Proteomes" id="UP001499988"/>
    </source>
</evidence>
<organism evidence="1 2">
    <name type="scientific">Ferrimonas pelagia</name>
    <dbReference type="NCBI Taxonomy" id="1177826"/>
    <lineage>
        <taxon>Bacteria</taxon>
        <taxon>Pseudomonadati</taxon>
        <taxon>Pseudomonadota</taxon>
        <taxon>Gammaproteobacteria</taxon>
        <taxon>Alteromonadales</taxon>
        <taxon>Ferrimonadaceae</taxon>
        <taxon>Ferrimonas</taxon>
    </lineage>
</organism>
<reference evidence="2" key="1">
    <citation type="journal article" date="2019" name="Int. J. Syst. Evol. Microbiol.">
        <title>The Global Catalogue of Microorganisms (GCM) 10K type strain sequencing project: providing services to taxonomists for standard genome sequencing and annotation.</title>
        <authorList>
            <consortium name="The Broad Institute Genomics Platform"/>
            <consortium name="The Broad Institute Genome Sequencing Center for Infectious Disease"/>
            <person name="Wu L."/>
            <person name="Ma J."/>
        </authorList>
    </citation>
    <scope>NUCLEOTIDE SEQUENCE [LARGE SCALE GENOMIC DNA]</scope>
    <source>
        <strain evidence="2">JCM 18401</strain>
    </source>
</reference>